<dbReference type="EMBL" id="GBXM01021222">
    <property type="protein sequence ID" value="JAH87355.1"/>
    <property type="molecule type" value="Transcribed_RNA"/>
</dbReference>
<proteinExistence type="predicted"/>
<dbReference type="AlphaFoldDB" id="A0A0E9WCS9"/>
<protein>
    <submittedName>
        <fullName evidence="1">Uncharacterized protein</fullName>
    </submittedName>
</protein>
<reference evidence="1" key="2">
    <citation type="journal article" date="2015" name="Fish Shellfish Immunol.">
        <title>Early steps in the European eel (Anguilla anguilla)-Vibrio vulnificus interaction in the gills: Role of the RtxA13 toxin.</title>
        <authorList>
            <person name="Callol A."/>
            <person name="Pajuelo D."/>
            <person name="Ebbesson L."/>
            <person name="Teles M."/>
            <person name="MacKenzie S."/>
            <person name="Amaro C."/>
        </authorList>
    </citation>
    <scope>NUCLEOTIDE SEQUENCE</scope>
</reference>
<accession>A0A0E9WCS9</accession>
<organism evidence="1">
    <name type="scientific">Anguilla anguilla</name>
    <name type="common">European freshwater eel</name>
    <name type="synonym">Muraena anguilla</name>
    <dbReference type="NCBI Taxonomy" id="7936"/>
    <lineage>
        <taxon>Eukaryota</taxon>
        <taxon>Metazoa</taxon>
        <taxon>Chordata</taxon>
        <taxon>Craniata</taxon>
        <taxon>Vertebrata</taxon>
        <taxon>Euteleostomi</taxon>
        <taxon>Actinopterygii</taxon>
        <taxon>Neopterygii</taxon>
        <taxon>Teleostei</taxon>
        <taxon>Anguilliformes</taxon>
        <taxon>Anguillidae</taxon>
        <taxon>Anguilla</taxon>
    </lineage>
</organism>
<reference evidence="1" key="1">
    <citation type="submission" date="2014-11" db="EMBL/GenBank/DDBJ databases">
        <authorList>
            <person name="Amaro Gonzalez C."/>
        </authorList>
    </citation>
    <scope>NUCLEOTIDE SEQUENCE</scope>
</reference>
<evidence type="ECO:0000313" key="1">
    <source>
        <dbReference type="EMBL" id="JAH87355.1"/>
    </source>
</evidence>
<sequence length="67" mass="7497">MCVTNSLQYISVISEASEDLSAFQNNHIHLMYHKGKFTLIIVNFTYDGQTANLSNCAKACTCRCAYV</sequence>
<name>A0A0E9WCS9_ANGAN</name>